<evidence type="ECO:0000313" key="12">
    <source>
        <dbReference type="Proteomes" id="UP000199221"/>
    </source>
</evidence>
<gene>
    <name evidence="11" type="ORF">K7K07_11025</name>
    <name evidence="10" type="ORF">SAMN05216230_11518</name>
    <name evidence="9" type="ORF">V0R55_18070</name>
</gene>
<evidence type="ECO:0000256" key="8">
    <source>
        <dbReference type="SAM" id="Phobius"/>
    </source>
</evidence>
<evidence type="ECO:0000256" key="2">
    <source>
        <dbReference type="ARBA" id="ARBA00022448"/>
    </source>
</evidence>
<protein>
    <submittedName>
        <fullName evidence="10">Electron transport complex protein RnfA</fullName>
    </submittedName>
    <submittedName>
        <fullName evidence="11">Electron transporter RnfA</fullName>
    </submittedName>
    <submittedName>
        <fullName evidence="9">Rnf-Nqr domain containing protein</fullName>
    </submittedName>
</protein>
<feature type="transmembrane region" description="Helical" evidence="8">
    <location>
        <begin position="63"/>
        <end position="83"/>
    </location>
</feature>
<dbReference type="EMBL" id="JAZDQQ010000015">
    <property type="protein sequence ID" value="MEE1882072.1"/>
    <property type="molecule type" value="Genomic_DNA"/>
</dbReference>
<proteinExistence type="predicted"/>
<keyword evidence="7 8" id="KW-0472">Membrane</keyword>
<dbReference type="GeneID" id="93679381"/>
<sequence length="182" mass="19795">MSDYVLVLVSAALVNHLVLQAEPGERARLHALGLCSALLILLALPVGAWIYQQLLVPSQLQDLQLLLFLPLLAALAWALPNLLQRLRPDWPTQGLPSLLSANAVVLGLLVQLSNAEMYGWRLLAWPLVTALGFWLALMLYADLDMRSRQAEVPTALRGLPIQLIGAGLMAMAFSGLNGLFAQ</sequence>
<keyword evidence="13" id="KW-1185">Reference proteome</keyword>
<dbReference type="Proteomes" id="UP001209279">
    <property type="component" value="Chromosome"/>
</dbReference>
<dbReference type="AlphaFoldDB" id="A0A1H9TC08"/>
<reference evidence="10 12" key="1">
    <citation type="submission" date="2016-10" db="EMBL/GenBank/DDBJ databases">
        <authorList>
            <person name="de Groot N.N."/>
        </authorList>
    </citation>
    <scope>NUCLEOTIDE SEQUENCE [LARGE SCALE GENOMIC DNA]</scope>
    <source>
        <strain evidence="10 12">LMG 27941</strain>
    </source>
</reference>
<keyword evidence="3" id="KW-0997">Cell inner membrane</keyword>
<evidence type="ECO:0000313" key="13">
    <source>
        <dbReference type="Proteomes" id="UP001329505"/>
    </source>
</evidence>
<dbReference type="Proteomes" id="UP000199221">
    <property type="component" value="Unassembled WGS sequence"/>
</dbReference>
<dbReference type="PIRSF" id="PIRSF006102">
    <property type="entry name" value="NQR_DE"/>
    <property type="match status" value="1"/>
</dbReference>
<dbReference type="KEGG" id="pmos:O165_016885"/>
<evidence type="ECO:0000256" key="5">
    <source>
        <dbReference type="ARBA" id="ARBA00022967"/>
    </source>
</evidence>
<feature type="transmembrane region" description="Helical" evidence="8">
    <location>
        <begin position="95"/>
        <end position="115"/>
    </location>
</feature>
<organism evidence="10 12">
    <name type="scientific">Pseudomonas soli</name>
    <dbReference type="NCBI Taxonomy" id="1306993"/>
    <lineage>
        <taxon>Bacteria</taxon>
        <taxon>Pseudomonadati</taxon>
        <taxon>Pseudomonadota</taxon>
        <taxon>Gammaproteobacteria</taxon>
        <taxon>Pseudomonadales</taxon>
        <taxon>Pseudomonadaceae</taxon>
        <taxon>Pseudomonas</taxon>
    </lineage>
</organism>
<reference evidence="9 13" key="3">
    <citation type="submission" date="2024-01" db="EMBL/GenBank/DDBJ databases">
        <title>Unpublished Manusciprt.</title>
        <authorList>
            <person name="Duman M."/>
            <person name="Valdes E.G."/>
            <person name="Ajmi N."/>
            <person name="Altun S."/>
            <person name="Saticioglu I.B."/>
        </authorList>
    </citation>
    <scope>NUCLEOTIDE SEQUENCE [LARGE SCALE GENOMIC DNA]</scope>
    <source>
        <strain evidence="9 13">139P</strain>
    </source>
</reference>
<dbReference type="InterPro" id="IPR050133">
    <property type="entry name" value="NqrDE/RnfAE_oxidrdctase"/>
</dbReference>
<evidence type="ECO:0000256" key="4">
    <source>
        <dbReference type="ARBA" id="ARBA00022692"/>
    </source>
</evidence>
<evidence type="ECO:0000313" key="11">
    <source>
        <dbReference type="EMBL" id="UXZ47503.1"/>
    </source>
</evidence>
<feature type="transmembrane region" description="Helical" evidence="8">
    <location>
        <begin position="122"/>
        <end position="141"/>
    </location>
</feature>
<dbReference type="GO" id="GO:0005886">
    <property type="term" value="C:plasma membrane"/>
    <property type="evidence" value="ECO:0007669"/>
    <property type="project" value="TreeGrafter"/>
</dbReference>
<dbReference type="GO" id="GO:0012505">
    <property type="term" value="C:endomembrane system"/>
    <property type="evidence" value="ECO:0007669"/>
    <property type="project" value="UniProtKB-SubCell"/>
</dbReference>
<keyword evidence="5" id="KW-1278">Translocase</keyword>
<feature type="transmembrane region" description="Helical" evidence="8">
    <location>
        <begin position="30"/>
        <end position="51"/>
    </location>
</feature>
<name>A0A1H9TC08_9PSED</name>
<evidence type="ECO:0000256" key="7">
    <source>
        <dbReference type="ARBA" id="ARBA00023136"/>
    </source>
</evidence>
<dbReference type="InterPro" id="IPR003667">
    <property type="entry name" value="NqrDE/RnfAE"/>
</dbReference>
<keyword evidence="3" id="KW-1003">Cell membrane</keyword>
<comment type="subcellular location">
    <subcellularLocation>
        <location evidence="1">Endomembrane system</location>
        <topology evidence="1">Multi-pass membrane protein</topology>
    </subcellularLocation>
</comment>
<dbReference type="PANTHER" id="PTHR30335:SF0">
    <property type="entry name" value="ION-TRANSLOCATING OXIDOREDUCTASE COMPLEX SUBUNIT A"/>
    <property type="match status" value="1"/>
</dbReference>
<reference evidence="11" key="2">
    <citation type="submission" date="2021-08" db="EMBL/GenBank/DDBJ databases">
        <authorList>
            <person name="Yaryura P.M."/>
            <person name="Bianco M.I."/>
            <person name="Morais C."/>
            <person name="Setubal J.C."/>
        </authorList>
    </citation>
    <scope>NUCLEOTIDE SEQUENCE</scope>
    <source>
        <strain evidence="11">AP1</strain>
    </source>
</reference>
<feature type="transmembrane region" description="Helical" evidence="8">
    <location>
        <begin position="161"/>
        <end position="180"/>
    </location>
</feature>
<evidence type="ECO:0000256" key="3">
    <source>
        <dbReference type="ARBA" id="ARBA00022519"/>
    </source>
</evidence>
<dbReference type="Proteomes" id="UP001329505">
    <property type="component" value="Unassembled WGS sequence"/>
</dbReference>
<keyword evidence="2" id="KW-0813">Transport</keyword>
<dbReference type="EMBL" id="CP083803">
    <property type="protein sequence ID" value="UXZ47503.1"/>
    <property type="molecule type" value="Genomic_DNA"/>
</dbReference>
<evidence type="ECO:0000256" key="6">
    <source>
        <dbReference type="ARBA" id="ARBA00022989"/>
    </source>
</evidence>
<dbReference type="Pfam" id="PF02508">
    <property type="entry name" value="Rnf-Nqr"/>
    <property type="match status" value="1"/>
</dbReference>
<dbReference type="EMBL" id="FOEQ01000015">
    <property type="protein sequence ID" value="SER94484.1"/>
    <property type="molecule type" value="Genomic_DNA"/>
</dbReference>
<evidence type="ECO:0000313" key="9">
    <source>
        <dbReference type="EMBL" id="MEE1882072.1"/>
    </source>
</evidence>
<keyword evidence="6 8" id="KW-1133">Transmembrane helix</keyword>
<evidence type="ECO:0000313" key="10">
    <source>
        <dbReference type="EMBL" id="SER94484.1"/>
    </source>
</evidence>
<keyword evidence="4 8" id="KW-0812">Transmembrane</keyword>
<accession>A0A1H9TC08</accession>
<dbReference type="RefSeq" id="WP_023630762.1">
    <property type="nucleotide sequence ID" value="NZ_CATKPM010000033.1"/>
</dbReference>
<evidence type="ECO:0000256" key="1">
    <source>
        <dbReference type="ARBA" id="ARBA00004127"/>
    </source>
</evidence>
<dbReference type="PANTHER" id="PTHR30335">
    <property type="entry name" value="INTEGRAL MEMBRANE PROTEIN OF SOXR-REDUCING COMPLEX"/>
    <property type="match status" value="1"/>
</dbReference>